<feature type="transmembrane region" description="Helical" evidence="10">
    <location>
        <begin position="437"/>
        <end position="458"/>
    </location>
</feature>
<reference evidence="17" key="3">
    <citation type="submission" date="2019-11" db="EMBL/GenBank/DDBJ databases">
        <authorList>
            <consortium name="PulseNet: The National Subtyping Network for Foodborne Disease Surveillance"/>
            <person name="Tarr C.L."/>
            <person name="Trees E."/>
            <person name="Katz L.S."/>
            <person name="Carleton-Romer H.A."/>
            <person name="Stroika S."/>
            <person name="Kucerova Z."/>
            <person name="Roache K.F."/>
            <person name="Sabol A.L."/>
            <person name="Besser J."/>
            <person name="Gerner-Smidt P."/>
        </authorList>
    </citation>
    <scope>NUCLEOTIDE SEQUENCE</scope>
    <source>
        <strain evidence="17">PNUSAV001129</strain>
    </source>
</reference>
<feature type="transmembrane region" description="Helical" evidence="10">
    <location>
        <begin position="95"/>
        <end position="112"/>
    </location>
</feature>
<dbReference type="GO" id="GO:0006811">
    <property type="term" value="P:monoatomic ion transport"/>
    <property type="evidence" value="ECO:0007669"/>
    <property type="project" value="UniProtKB-KW"/>
</dbReference>
<evidence type="ECO:0000313" key="16">
    <source>
        <dbReference type="EMBL" id="ARP21097.1"/>
    </source>
</evidence>
<evidence type="ECO:0000313" key="18">
    <source>
        <dbReference type="EMBL" id="PNP19499.1"/>
    </source>
</evidence>
<feature type="transmembrane region" description="Helical" evidence="10">
    <location>
        <begin position="553"/>
        <end position="577"/>
    </location>
</feature>
<feature type="transmembrane region" description="Helical" evidence="10">
    <location>
        <begin position="759"/>
        <end position="782"/>
    </location>
</feature>
<evidence type="ECO:0000259" key="12">
    <source>
        <dbReference type="Pfam" id="PF00662"/>
    </source>
</evidence>
<dbReference type="Proteomes" id="UP000054316">
    <property type="component" value="Unassembled WGS sequence"/>
</dbReference>
<keyword evidence="5 9" id="KW-0812">Transmembrane</keyword>
<dbReference type="PANTHER" id="PTHR43373">
    <property type="entry name" value="NA(+)/H(+) ANTIPORTER SUBUNIT"/>
    <property type="match status" value="1"/>
</dbReference>
<feature type="transmembrane region" description="Helical" evidence="10">
    <location>
        <begin position="258"/>
        <end position="278"/>
    </location>
</feature>
<evidence type="ECO:0000256" key="10">
    <source>
        <dbReference type="SAM" id="Phobius"/>
    </source>
</evidence>
<feature type="transmembrane region" description="Helical" evidence="10">
    <location>
        <begin position="729"/>
        <end position="747"/>
    </location>
</feature>
<feature type="transmembrane region" description="Helical" evidence="10">
    <location>
        <begin position="819"/>
        <end position="843"/>
    </location>
</feature>
<evidence type="ECO:0000259" key="13">
    <source>
        <dbReference type="Pfam" id="PF04039"/>
    </source>
</evidence>
<sequence>MLNNITGKENLPKNLDNQLVLLIFPALPVLIFSFLFYIYTPAGVSWNAEWIPSLDINLSFRLDGLSFLFAGLISGIGALIQIYALAYLRESDSRFSFHLYLTLFMLAMLGIVMSDNILLLFVFWELTTITSYLLIGFNHENKTSRKNALQSLIVTGAGGLALLAGLILLGAMAGSYELNTIIEQADTIAQHEWFIPSLVLILLGAFTKSAQFPFHFWLPNAMAAPTPVSAYLHSATMVKAGIYLLARLSPVYAHSEIWFYALVITGSITAIWCTFVALKQTDLKLMLAYSTNVALGKLTLLLGMGTDLAVSAVLMFILAHSFYKAALFMVVGNIDKATGTRDIDQLYGLKSVLVISMVAGSLAALSKAGFPPLLGFLSKEYMYKSAVELNNWIAFVLLIVNILMVALTIMLIARPFFARRDLVPIETKPVETKKAMWISPLLLAVGSLLVPLFGLNWLDRNIIFPGSADILPTATLKETSLWHGVNVPLVLSVITLALGYVVYRVYPTVSAFFQRLHLFVPKAENIFERLLDGMMTVAKWQTARLQQKKLSRYVLLFFTVLAVALLSQVALIPLPLVGELSSVTFYEIGIALLLIGAALVCTLSHARLLAISALGMIGFMTTLVFMIYSAPDVAKTLLLVETLMVVFLALLMRHMPRLTTVPKHSIKRKVANICIAGVIGVSVTLLLLGITSQPMDSSVSDFFAENSVPGGHGRNIVNVILVDFRAFDTLGEVVVVVIAGIAAVSLLKTRAKKQNRIQSLIFATTAHIVSALMLVFSVYLLLRGHNEPGGGFIGALIAVIGLSLLMFAESPKYVRSRLYFKPFLIALSGIALSLVSGALSFAFDKPFLTGLWWKDVIPLGTPLVFDVGVYLAVIGGVMGMLLRINEELE</sequence>
<dbReference type="EMBL" id="CP017903">
    <property type="protein sequence ID" value="ARP21097.1"/>
    <property type="molecule type" value="Genomic_DNA"/>
</dbReference>
<evidence type="ECO:0000259" key="11">
    <source>
        <dbReference type="Pfam" id="PF00361"/>
    </source>
</evidence>
<organism evidence="16">
    <name type="scientific">Vibrio alginolyticus</name>
    <dbReference type="NCBI Taxonomy" id="663"/>
    <lineage>
        <taxon>Bacteria</taxon>
        <taxon>Pseudomonadati</taxon>
        <taxon>Pseudomonadota</taxon>
        <taxon>Gammaproteobacteria</taxon>
        <taxon>Vibrionales</taxon>
        <taxon>Vibrionaceae</taxon>
        <taxon>Vibrio</taxon>
    </lineage>
</organism>
<dbReference type="PANTHER" id="PTHR43373:SF1">
    <property type="entry name" value="NA(+)_H(+) ANTIPORTER SUBUNIT A"/>
    <property type="match status" value="1"/>
</dbReference>
<keyword evidence="8 10" id="KW-0472">Membrane</keyword>
<feature type="transmembrane region" description="Helical" evidence="10">
    <location>
        <begin position="285"/>
        <end position="302"/>
    </location>
</feature>
<dbReference type="EMBL" id="LOSN02000002">
    <property type="protein sequence ID" value="PNP19499.1"/>
    <property type="molecule type" value="Genomic_DNA"/>
</dbReference>
<feature type="transmembrane region" description="Helical" evidence="10">
    <location>
        <begin position="583"/>
        <end position="601"/>
    </location>
</feature>
<feature type="transmembrane region" description="Helical" evidence="10">
    <location>
        <begin position="20"/>
        <end position="39"/>
    </location>
</feature>
<dbReference type="InterPro" id="IPR007182">
    <property type="entry name" value="MnhB"/>
</dbReference>
<evidence type="ECO:0000313" key="19">
    <source>
        <dbReference type="Proteomes" id="UP000054316"/>
    </source>
</evidence>
<feature type="transmembrane region" description="Helical" evidence="10">
    <location>
        <begin position="352"/>
        <end position="372"/>
    </location>
</feature>
<accession>A0A1W6VY25</accession>
<dbReference type="Pfam" id="PF13244">
    <property type="entry name" value="MbhD"/>
    <property type="match status" value="1"/>
</dbReference>
<dbReference type="InterPro" id="IPR046806">
    <property type="entry name" value="MrpA_C/MbhE"/>
</dbReference>
<evidence type="ECO:0000256" key="1">
    <source>
        <dbReference type="ARBA" id="ARBA00004651"/>
    </source>
</evidence>
<feature type="transmembrane region" description="Helical" evidence="10">
    <location>
        <begin position="485"/>
        <end position="506"/>
    </location>
</feature>
<dbReference type="EMBL" id="AAXMUW010000017">
    <property type="protein sequence ID" value="EGQ9135627.1"/>
    <property type="molecule type" value="Genomic_DNA"/>
</dbReference>
<evidence type="ECO:0000256" key="9">
    <source>
        <dbReference type="RuleBase" id="RU000320"/>
    </source>
</evidence>
<keyword evidence="3" id="KW-0050">Antiport</keyword>
<dbReference type="RefSeq" id="WP_017820361.1">
    <property type="nucleotide sequence ID" value="NZ_CP014044.1"/>
</dbReference>
<feature type="transmembrane region" description="Helical" evidence="10">
    <location>
        <begin position="788"/>
        <end position="807"/>
    </location>
</feature>
<feature type="transmembrane region" description="Helical" evidence="10">
    <location>
        <begin position="392"/>
        <end position="417"/>
    </location>
</feature>
<keyword evidence="6 10" id="KW-1133">Transmembrane helix</keyword>
<dbReference type="Pfam" id="PF00662">
    <property type="entry name" value="Proton_antipo_N"/>
    <property type="match status" value="1"/>
</dbReference>
<evidence type="ECO:0000256" key="2">
    <source>
        <dbReference type="ARBA" id="ARBA00022448"/>
    </source>
</evidence>
<feature type="transmembrane region" description="Helical" evidence="10">
    <location>
        <begin position="308"/>
        <end position="331"/>
    </location>
</feature>
<keyword evidence="2" id="KW-0813">Transport</keyword>
<feature type="domain" description="Na+/H+ antiporter MnhB subunit-related protein" evidence="13">
    <location>
        <begin position="761"/>
        <end position="878"/>
    </location>
</feature>
<feature type="transmembrane region" description="Helical" evidence="10">
    <location>
        <begin position="673"/>
        <end position="691"/>
    </location>
</feature>
<gene>
    <name evidence="16" type="primary">mrpA</name>
    <name evidence="18" type="ORF">AL553_017675</name>
    <name evidence="17" type="ORF">GHY86_10750</name>
    <name evidence="16" type="ORF">K05K4_43780</name>
</gene>
<feature type="transmembrane region" description="Helical" evidence="10">
    <location>
        <begin position="608"/>
        <end position="628"/>
    </location>
</feature>
<dbReference type="InterPro" id="IPR050616">
    <property type="entry name" value="CPA3_Na-H_Antiporter_A"/>
</dbReference>
<reference evidence="18 19" key="2">
    <citation type="submission" date="2017-12" db="EMBL/GenBank/DDBJ databases">
        <title>FDA dAtabase for Regulatory Grade micrObial Sequences (FDA-ARGOS): Supporting development and validation of Infectious Disease Dx tests.</title>
        <authorList>
            <person name="Hoffmann M."/>
            <person name="Allard M."/>
            <person name="Evans P."/>
            <person name="Brown E."/>
            <person name="Tallon L.J."/>
            <person name="Sadzewicz L."/>
            <person name="Sengamalay N."/>
            <person name="Ott S."/>
            <person name="Godinez A."/>
            <person name="Nagaraj S."/>
            <person name="Vavikolanu K."/>
            <person name="Aluvathingal J."/>
            <person name="Nadendla S."/>
            <person name="Hobson J."/>
            <person name="Sichtig H."/>
        </authorList>
    </citation>
    <scope>NUCLEOTIDE SEQUENCE [LARGE SCALE GENOMIC DNA]</scope>
    <source>
        <strain evidence="19">ATCC 17749</strain>
        <strain evidence="18">FDAARGOS_97</strain>
    </source>
</reference>
<feature type="domain" description="MrpA C-terminal/MbhD" evidence="14">
    <location>
        <begin position="592"/>
        <end position="657"/>
    </location>
</feature>
<dbReference type="GO" id="GO:0015297">
    <property type="term" value="F:antiporter activity"/>
    <property type="evidence" value="ECO:0007669"/>
    <property type="project" value="UniProtKB-KW"/>
</dbReference>
<dbReference type="PRINTS" id="PR01434">
    <property type="entry name" value="NADHDHGNASE5"/>
</dbReference>
<dbReference type="InterPro" id="IPR001750">
    <property type="entry name" value="ND/Mrp_TM"/>
</dbReference>
<dbReference type="GO" id="GO:0005886">
    <property type="term" value="C:plasma membrane"/>
    <property type="evidence" value="ECO:0007669"/>
    <property type="project" value="UniProtKB-SubCell"/>
</dbReference>
<evidence type="ECO:0000256" key="4">
    <source>
        <dbReference type="ARBA" id="ARBA00022475"/>
    </source>
</evidence>
<feature type="domain" description="MrpA C-terminal/MbhE" evidence="15">
    <location>
        <begin position="668"/>
        <end position="749"/>
    </location>
</feature>
<feature type="domain" description="NADH-Ubiquinone oxidoreductase (complex I) chain 5 N-terminal" evidence="12">
    <location>
        <begin position="51"/>
        <end position="95"/>
    </location>
</feature>
<evidence type="ECO:0000313" key="17">
    <source>
        <dbReference type="EMBL" id="EGQ9135627.1"/>
    </source>
</evidence>
<dbReference type="Pfam" id="PF20501">
    <property type="entry name" value="MbhE"/>
    <property type="match status" value="1"/>
</dbReference>
<evidence type="ECO:0000256" key="8">
    <source>
        <dbReference type="ARBA" id="ARBA00023136"/>
    </source>
</evidence>
<dbReference type="InterPro" id="IPR001516">
    <property type="entry name" value="Proton_antipo_N"/>
</dbReference>
<feature type="transmembrane region" description="Helical" evidence="10">
    <location>
        <begin position="149"/>
        <end position="173"/>
    </location>
</feature>
<protein>
    <submittedName>
        <fullName evidence="18">DUF4040 domain-containing protein</fullName>
    </submittedName>
    <submittedName>
        <fullName evidence="16">Na(+)/H(+) antiporter subunit A</fullName>
    </submittedName>
    <submittedName>
        <fullName evidence="17">Proton-conducting membrane transporter</fullName>
    </submittedName>
</protein>
<comment type="subcellular location">
    <subcellularLocation>
        <location evidence="1">Cell membrane</location>
        <topology evidence="1">Multi-pass membrane protein</topology>
    </subcellularLocation>
    <subcellularLocation>
        <location evidence="9">Membrane</location>
        <topology evidence="9">Multi-pass membrane protein</topology>
    </subcellularLocation>
</comment>
<evidence type="ECO:0000256" key="3">
    <source>
        <dbReference type="ARBA" id="ARBA00022449"/>
    </source>
</evidence>
<feature type="transmembrane region" description="Helical" evidence="10">
    <location>
        <begin position="634"/>
        <end position="652"/>
    </location>
</feature>
<keyword evidence="4" id="KW-1003">Cell membrane</keyword>
<dbReference type="Pfam" id="PF04039">
    <property type="entry name" value="MnhB"/>
    <property type="match status" value="1"/>
</dbReference>
<dbReference type="AlphaFoldDB" id="A0A1W6VY25"/>
<evidence type="ECO:0000256" key="7">
    <source>
        <dbReference type="ARBA" id="ARBA00023065"/>
    </source>
</evidence>
<feature type="transmembrane region" description="Helical" evidence="10">
    <location>
        <begin position="863"/>
        <end position="882"/>
    </location>
</feature>
<evidence type="ECO:0000256" key="6">
    <source>
        <dbReference type="ARBA" id="ARBA00022989"/>
    </source>
</evidence>
<evidence type="ECO:0000256" key="5">
    <source>
        <dbReference type="ARBA" id="ARBA00022692"/>
    </source>
</evidence>
<feature type="transmembrane region" description="Helical" evidence="10">
    <location>
        <begin position="118"/>
        <end position="137"/>
    </location>
</feature>
<feature type="domain" description="NADH:quinone oxidoreductase/Mrp antiporter transmembrane" evidence="11">
    <location>
        <begin position="114"/>
        <end position="401"/>
    </location>
</feature>
<evidence type="ECO:0000259" key="15">
    <source>
        <dbReference type="Pfam" id="PF20501"/>
    </source>
</evidence>
<feature type="transmembrane region" description="Helical" evidence="10">
    <location>
        <begin position="193"/>
        <end position="218"/>
    </location>
</feature>
<keyword evidence="19" id="KW-1185">Reference proteome</keyword>
<dbReference type="InterPro" id="IPR025383">
    <property type="entry name" value="MrpA_C/MbhD"/>
</dbReference>
<name>A0A1W6VY25_VIBAL</name>
<proteinExistence type="predicted"/>
<feature type="transmembrane region" description="Helical" evidence="10">
    <location>
        <begin position="67"/>
        <end position="88"/>
    </location>
</feature>
<reference evidence="16" key="1">
    <citation type="submission" date="2016-10" db="EMBL/GenBank/DDBJ databases">
        <title>The High Quality Genome of Vibrio alginolyticus K01M1.</title>
        <authorList>
            <person name="Wendling C."/>
            <person name="Chibani C.M."/>
            <person name="Hertel R."/>
            <person name="Sproer C."/>
            <person name="Bunk B."/>
            <person name="Overmann J."/>
            <person name="Roth O."/>
            <person name="Liesegang H."/>
        </authorList>
    </citation>
    <scope>NUCLEOTIDE SEQUENCE</scope>
    <source>
        <strain evidence="16">K05K4</strain>
    </source>
</reference>
<dbReference type="Pfam" id="PF00361">
    <property type="entry name" value="Proton_antipo_M"/>
    <property type="match status" value="1"/>
</dbReference>
<keyword evidence="7" id="KW-0406">Ion transport</keyword>
<dbReference type="Proteomes" id="UP000714625">
    <property type="component" value="Unassembled WGS sequence"/>
</dbReference>
<evidence type="ECO:0000259" key="14">
    <source>
        <dbReference type="Pfam" id="PF13244"/>
    </source>
</evidence>